<reference evidence="2 3" key="1">
    <citation type="journal article" date="2019" name="Int. J. Syst. Evol. Microbiol.">
        <title>The Global Catalogue of Microorganisms (GCM) 10K type strain sequencing project: providing services to taxonomists for standard genome sequencing and annotation.</title>
        <authorList>
            <consortium name="The Broad Institute Genomics Platform"/>
            <consortium name="The Broad Institute Genome Sequencing Center for Infectious Disease"/>
            <person name="Wu L."/>
            <person name="Ma J."/>
        </authorList>
    </citation>
    <scope>NUCLEOTIDE SEQUENCE [LARGE SCALE GENOMIC DNA]</scope>
    <source>
        <strain evidence="2 3">JCM 10696</strain>
    </source>
</reference>
<keyword evidence="3" id="KW-1185">Reference proteome</keyword>
<organism evidence="2 3">
    <name type="scientific">Actinocorallia libanotica</name>
    <dbReference type="NCBI Taxonomy" id="46162"/>
    <lineage>
        <taxon>Bacteria</taxon>
        <taxon>Bacillati</taxon>
        <taxon>Actinomycetota</taxon>
        <taxon>Actinomycetes</taxon>
        <taxon>Streptosporangiales</taxon>
        <taxon>Thermomonosporaceae</taxon>
        <taxon>Actinocorallia</taxon>
    </lineage>
</organism>
<evidence type="ECO:0000313" key="2">
    <source>
        <dbReference type="EMBL" id="GAA0968866.1"/>
    </source>
</evidence>
<dbReference type="Proteomes" id="UP001500665">
    <property type="component" value="Unassembled WGS sequence"/>
</dbReference>
<dbReference type="EMBL" id="BAAAHH010000060">
    <property type="protein sequence ID" value="GAA0968866.1"/>
    <property type="molecule type" value="Genomic_DNA"/>
</dbReference>
<dbReference type="RefSeq" id="WP_344247287.1">
    <property type="nucleotide sequence ID" value="NZ_BAAAHH010000060.1"/>
</dbReference>
<dbReference type="InterPro" id="IPR041657">
    <property type="entry name" value="HTH_17"/>
</dbReference>
<comment type="caution">
    <text evidence="2">The sequence shown here is derived from an EMBL/GenBank/DDBJ whole genome shotgun (WGS) entry which is preliminary data.</text>
</comment>
<accession>A0ABN1RZX2</accession>
<dbReference type="Pfam" id="PF12728">
    <property type="entry name" value="HTH_17"/>
    <property type="match status" value="1"/>
</dbReference>
<proteinExistence type="predicted"/>
<name>A0ABN1RZX2_9ACTN</name>
<gene>
    <name evidence="2" type="ORF">GCM10009550_74910</name>
</gene>
<sequence>MATSRRIPGKNPQNSQSPLEWLTLEQVLTLLQVKRSTFDDWRRKKVAPPITKLPNRQIRIERGAFEAWMKEREEA</sequence>
<protein>
    <recommendedName>
        <fullName evidence="1">Helix-turn-helix domain-containing protein</fullName>
    </recommendedName>
</protein>
<evidence type="ECO:0000259" key="1">
    <source>
        <dbReference type="Pfam" id="PF12728"/>
    </source>
</evidence>
<evidence type="ECO:0000313" key="3">
    <source>
        <dbReference type="Proteomes" id="UP001500665"/>
    </source>
</evidence>
<feature type="domain" description="Helix-turn-helix" evidence="1">
    <location>
        <begin position="21"/>
        <end position="72"/>
    </location>
</feature>